<dbReference type="AlphaFoldDB" id="A0A3B0BRK3"/>
<sequence>MKSYKVKLFGLLAASALLLTACGGTGSKDNVQAPAQSGDQPAPANKAPEPVTLNFFYNGFSESLTNEVKRMIETKFPHVTINMILHGTGKTINDVLLAGTEVDLAAFTMGQLFNVLDLQLASDLTDLIKKHQFDLGRLSDGVLDTVRGYSEKGDIPVMPYELNNSVLLYNKTIFNKFGLPYPTDGMTWDGVYDIVKKTSREDNGVVYRGFAYTGANPVYKNQLGLPFVDPQTNKAALNTDSWKKWLQTMTGFYALDNNKLQTSTADNLFFKDMVMALRTGPNPLDLLPPAIKNGLDWDAVSMPTFSAAESSGSQMNAPFYIIPPQSKKKDAAFEVIAYLMSDEVQSWGAKQGRVPIVKSRAVSDRFGEDLPFLKGTNYSKAVFAEKIAKPIRVTKYDGIARTELTNTLAKVATNGTDPNTALREAEELANKAIQEAKR</sequence>
<feature type="signal peptide" evidence="6">
    <location>
        <begin position="1"/>
        <end position="21"/>
    </location>
</feature>
<keyword evidence="2 6" id="KW-0732">Signal</keyword>
<accession>A0A3B0BRK3</accession>
<evidence type="ECO:0000313" key="7">
    <source>
        <dbReference type="EMBL" id="RKN74968.1"/>
    </source>
</evidence>
<evidence type="ECO:0000256" key="5">
    <source>
        <dbReference type="ARBA" id="ARBA00023288"/>
    </source>
</evidence>
<dbReference type="InterPro" id="IPR050490">
    <property type="entry name" value="Bact_solute-bd_prot1"/>
</dbReference>
<evidence type="ECO:0000256" key="2">
    <source>
        <dbReference type="ARBA" id="ARBA00022729"/>
    </source>
</evidence>
<keyword evidence="8" id="KW-1185">Reference proteome</keyword>
<name>A0A3B0BRK3_9BACL</name>
<reference evidence="7 8" key="1">
    <citation type="journal article" date="2007" name="Int. J. Syst. Evol. Microbiol.">
        <title>Paenibacillus ginsengarvi sp. nov., isolated from soil from ginseng cultivation.</title>
        <authorList>
            <person name="Yoon M.H."/>
            <person name="Ten L.N."/>
            <person name="Im W.T."/>
        </authorList>
    </citation>
    <scope>NUCLEOTIDE SEQUENCE [LARGE SCALE GENOMIC DNA]</scope>
    <source>
        <strain evidence="7 8">KCTC 13059</strain>
    </source>
</reference>
<organism evidence="7 8">
    <name type="scientific">Paenibacillus ginsengarvi</name>
    <dbReference type="NCBI Taxonomy" id="400777"/>
    <lineage>
        <taxon>Bacteria</taxon>
        <taxon>Bacillati</taxon>
        <taxon>Bacillota</taxon>
        <taxon>Bacilli</taxon>
        <taxon>Bacillales</taxon>
        <taxon>Paenibacillaceae</taxon>
        <taxon>Paenibacillus</taxon>
    </lineage>
</organism>
<keyword evidence="1" id="KW-1003">Cell membrane</keyword>
<keyword evidence="3" id="KW-0472">Membrane</keyword>
<keyword evidence="4" id="KW-0564">Palmitate</keyword>
<dbReference type="RefSeq" id="WP_120750163.1">
    <property type="nucleotide sequence ID" value="NZ_RBAH01000023.1"/>
</dbReference>
<dbReference type="OrthoDB" id="9782846at2"/>
<dbReference type="SUPFAM" id="SSF53850">
    <property type="entry name" value="Periplasmic binding protein-like II"/>
    <property type="match status" value="1"/>
</dbReference>
<dbReference type="EMBL" id="RBAH01000023">
    <property type="protein sequence ID" value="RKN74968.1"/>
    <property type="molecule type" value="Genomic_DNA"/>
</dbReference>
<gene>
    <name evidence="7" type="ORF">D7M11_25860</name>
</gene>
<proteinExistence type="predicted"/>
<dbReference type="PANTHER" id="PTHR43649:SF33">
    <property type="entry name" value="POLYGALACTURONAN_RHAMNOGALACTURONAN-BINDING PROTEIN YTCQ"/>
    <property type="match status" value="1"/>
</dbReference>
<evidence type="ECO:0000256" key="1">
    <source>
        <dbReference type="ARBA" id="ARBA00022475"/>
    </source>
</evidence>
<feature type="chain" id="PRO_5039522801" evidence="6">
    <location>
        <begin position="22"/>
        <end position="438"/>
    </location>
</feature>
<dbReference type="PROSITE" id="PS51257">
    <property type="entry name" value="PROKAR_LIPOPROTEIN"/>
    <property type="match status" value="1"/>
</dbReference>
<keyword evidence="5" id="KW-0449">Lipoprotein</keyword>
<dbReference type="PANTHER" id="PTHR43649">
    <property type="entry name" value="ARABINOSE-BINDING PROTEIN-RELATED"/>
    <property type="match status" value="1"/>
</dbReference>
<dbReference type="InterPro" id="IPR006059">
    <property type="entry name" value="SBP"/>
</dbReference>
<protein>
    <submittedName>
        <fullName evidence="7">Extracellular solute-binding protein</fullName>
    </submittedName>
</protein>
<evidence type="ECO:0000256" key="6">
    <source>
        <dbReference type="SAM" id="SignalP"/>
    </source>
</evidence>
<comment type="caution">
    <text evidence="7">The sequence shown here is derived from an EMBL/GenBank/DDBJ whole genome shotgun (WGS) entry which is preliminary data.</text>
</comment>
<dbReference type="Proteomes" id="UP000282311">
    <property type="component" value="Unassembled WGS sequence"/>
</dbReference>
<evidence type="ECO:0000256" key="4">
    <source>
        <dbReference type="ARBA" id="ARBA00023139"/>
    </source>
</evidence>
<evidence type="ECO:0000313" key="8">
    <source>
        <dbReference type="Proteomes" id="UP000282311"/>
    </source>
</evidence>
<dbReference type="Gene3D" id="3.40.190.10">
    <property type="entry name" value="Periplasmic binding protein-like II"/>
    <property type="match status" value="1"/>
</dbReference>
<dbReference type="Pfam" id="PF01547">
    <property type="entry name" value="SBP_bac_1"/>
    <property type="match status" value="1"/>
</dbReference>
<evidence type="ECO:0000256" key="3">
    <source>
        <dbReference type="ARBA" id="ARBA00023136"/>
    </source>
</evidence>